<comment type="caution">
    <text evidence="1">The sequence shown here is derived from an EMBL/GenBank/DDBJ whole genome shotgun (WGS) entry which is preliminary data.</text>
</comment>
<reference evidence="2" key="1">
    <citation type="journal article" date="2018" name="Sci. Rep.">
        <title>Lignite coal burning seam in the remote Altai Mountains harbors a hydrogen-driven thermophilic microbial community.</title>
        <authorList>
            <person name="Kadnikov V.V."/>
            <person name="Mardanov A.V."/>
            <person name="Ivasenko D.A."/>
            <person name="Antsiferov D.V."/>
            <person name="Beletsky A.V."/>
            <person name="Karnachuk O.V."/>
            <person name="Ravin N.V."/>
        </authorList>
    </citation>
    <scope>NUCLEOTIDE SEQUENCE [LARGE SCALE GENOMIC DNA]</scope>
</reference>
<dbReference type="EMBL" id="PEBX01000165">
    <property type="protein sequence ID" value="PTQ55210.1"/>
    <property type="molecule type" value="Genomic_DNA"/>
</dbReference>
<sequence length="113" mass="12722">MHYNTAFRLGRSIATFFLAVSSEYPISFRYLTVAIASNLSGVKRDSRVTSSLNSIWYPSFERRSRKLRPVSIRMYVSSNVIISVSKSFTIIALSSKEYGPISLSSKRNGRSAK</sequence>
<gene>
    <name evidence="1" type="ORF">BSOLF_2910</name>
</gene>
<accession>A0A2R6XXR2</accession>
<evidence type="ECO:0000313" key="1">
    <source>
        <dbReference type="EMBL" id="PTQ55210.1"/>
    </source>
</evidence>
<name>A0A2R6XXR2_9BACL</name>
<organism evidence="1 2">
    <name type="scientific">Candidatus Carbonibacillus altaicus</name>
    <dbReference type="NCBI Taxonomy" id="2163959"/>
    <lineage>
        <taxon>Bacteria</taxon>
        <taxon>Bacillati</taxon>
        <taxon>Bacillota</taxon>
        <taxon>Bacilli</taxon>
        <taxon>Bacillales</taxon>
        <taxon>Candidatus Carbonibacillus</taxon>
    </lineage>
</organism>
<protein>
    <submittedName>
        <fullName evidence="1">Uncharacterized protein</fullName>
    </submittedName>
</protein>
<evidence type="ECO:0000313" key="2">
    <source>
        <dbReference type="Proteomes" id="UP000244338"/>
    </source>
</evidence>
<dbReference type="Proteomes" id="UP000244338">
    <property type="component" value="Unassembled WGS sequence"/>
</dbReference>
<dbReference type="AlphaFoldDB" id="A0A2R6XXR2"/>
<proteinExistence type="predicted"/>